<proteinExistence type="predicted"/>
<dbReference type="RefSeq" id="WP_369247935.1">
    <property type="nucleotide sequence ID" value="NZ_CP163443.1"/>
</dbReference>
<organism evidence="2">
    <name type="scientific">Streptomyces sp. R41</name>
    <dbReference type="NCBI Taxonomy" id="3238632"/>
    <lineage>
        <taxon>Bacteria</taxon>
        <taxon>Bacillati</taxon>
        <taxon>Actinomycetota</taxon>
        <taxon>Actinomycetes</taxon>
        <taxon>Kitasatosporales</taxon>
        <taxon>Streptomycetaceae</taxon>
        <taxon>Streptomyces</taxon>
    </lineage>
</organism>
<keyword evidence="1" id="KW-1133">Transmembrane helix</keyword>
<keyword evidence="1" id="KW-0812">Transmembrane</keyword>
<sequence length="55" mass="6226">MLWILLLLLILVVFGFGFTTQILWWAAAVLLICWIVGFTQRGHGGGSRRSGRSHR</sequence>
<reference evidence="2" key="1">
    <citation type="submission" date="2024-07" db="EMBL/GenBank/DDBJ databases">
        <authorList>
            <person name="Yu S.T."/>
        </authorList>
    </citation>
    <scope>NUCLEOTIDE SEQUENCE</scope>
    <source>
        <strain evidence="2">R41</strain>
    </source>
</reference>
<feature type="transmembrane region" description="Helical" evidence="1">
    <location>
        <begin position="25"/>
        <end position="42"/>
    </location>
</feature>
<dbReference type="EMBL" id="CP163443">
    <property type="protein sequence ID" value="XDQ54736.1"/>
    <property type="molecule type" value="Genomic_DNA"/>
</dbReference>
<dbReference type="AlphaFoldDB" id="A0AB39RJL8"/>
<gene>
    <name evidence="2" type="ORF">AB5J53_25280</name>
</gene>
<name>A0AB39RJL8_9ACTN</name>
<accession>A0AB39RJL8</accession>
<evidence type="ECO:0000256" key="1">
    <source>
        <dbReference type="SAM" id="Phobius"/>
    </source>
</evidence>
<protein>
    <submittedName>
        <fullName evidence="2">Hydrophobic protein</fullName>
    </submittedName>
</protein>
<evidence type="ECO:0000313" key="2">
    <source>
        <dbReference type="EMBL" id="XDQ54736.1"/>
    </source>
</evidence>
<keyword evidence="1" id="KW-0472">Membrane</keyword>